<evidence type="ECO:0000256" key="8">
    <source>
        <dbReference type="ARBA" id="ARBA00022801"/>
    </source>
</evidence>
<feature type="compositionally biased region" description="Acidic residues" evidence="14">
    <location>
        <begin position="1173"/>
        <end position="1188"/>
    </location>
</feature>
<dbReference type="GO" id="GO:0046872">
    <property type="term" value="F:metal ion binding"/>
    <property type="evidence" value="ECO:0007669"/>
    <property type="project" value="UniProtKB-KW"/>
</dbReference>
<protein>
    <submittedName>
        <fullName evidence="17">Uncharacterized protein</fullName>
    </submittedName>
</protein>
<evidence type="ECO:0000313" key="18">
    <source>
        <dbReference type="Proteomes" id="UP000033483"/>
    </source>
</evidence>
<feature type="compositionally biased region" description="Low complexity" evidence="14">
    <location>
        <begin position="396"/>
        <end position="405"/>
    </location>
</feature>
<comment type="caution">
    <text evidence="17">The sequence shown here is derived from an EMBL/GenBank/DDBJ whole genome shotgun (WGS) entry which is preliminary data.</text>
</comment>
<dbReference type="PRINTS" id="PR00853">
    <property type="entry name" value="XPGRADSUPER"/>
</dbReference>
<feature type="domain" description="XPG N-terminal" evidence="16">
    <location>
        <begin position="1"/>
        <end position="98"/>
    </location>
</feature>
<dbReference type="Proteomes" id="UP000033483">
    <property type="component" value="Unassembled WGS sequence"/>
</dbReference>
<dbReference type="GO" id="GO:0048256">
    <property type="term" value="F:flap endonuclease activity"/>
    <property type="evidence" value="ECO:0007669"/>
    <property type="project" value="UniProtKB-ARBA"/>
</dbReference>
<dbReference type="InterPro" id="IPR006085">
    <property type="entry name" value="XPG_DNA_repair_N"/>
</dbReference>
<reference evidence="17 18" key="1">
    <citation type="submission" date="2015-03" db="EMBL/GenBank/DDBJ databases">
        <authorList>
            <person name="Radwan O."/>
            <person name="Al-Naeli F.A."/>
            <person name="Rendon G.A."/>
            <person name="Fields C."/>
        </authorList>
    </citation>
    <scope>NUCLEOTIDE SEQUENCE [LARGE SCALE GENOMIC DNA]</scope>
    <source>
        <strain evidence="17">CR-DP1</strain>
    </source>
</reference>
<dbReference type="InterPro" id="IPR006086">
    <property type="entry name" value="XPG-I_dom"/>
</dbReference>
<sequence>MGVTGLWQVVQPCARPTNIATLNRKRLAVDASIWIYQFLKAVRDSEGNALRSSHVVGFFRRICKLLWFGILPVFVFDGSVPALKRQTIQSRRQRREGRREDASRMAGKLLAVQMQRLANEEVERQRRTRQRKTQEEKDEEEYVPGALTGDLKDAVYVDDLGLLHQEHVAKNMPTQQESTGKKKFVKQDPYHLPDLDGGVGANANPQDPRIMSVAELEEYARQFNAGEDINLYDFSNIDFDGDFFKSLPPADRYYILNAARLRSRLRMGLSKEQLEVMFPNRMDFSRFQIERVKERNNLTQRLMKELGMSGLDLTINGAGRIAGDMNREYILVRNESAEGGWALGVVNRDRDLGKAHKPIDVDATTFEFETRMDEDEDEDFEDVPIEGLNRLPKTQALAARAQQQQLEEEEEEDDDAMFVGGDDSNHESRFQTPSQTERDEIDLAIALSLESQKKQTANQLDEYSEMDEMDAEAPQWKQKAVLSSGTASRPITKFNLNLINRRANTEVNNPSTKEVPDQQSDDSESDIDLQVALARSRREKAKGVVAPVLPTISAGGFDGPLPFPKLDWNAAKKVASPLYEAGSRAKEAFSPLHDAASSTQDAGRNGGGFICEGSATESKANNELPPWMTDETDIVESLKKQQEDFIRENERARELAAAEEEAYQQFRPPQSHEVVEIEDDNSEVEVVDVPRQVRALGSITTANPLLKAVPDQLSNQLSNQPSDQPVVLERLSESAEPEFEDVFVPESAQASVKEDFPDIEFEDVIAPVSDPPKESSQAPEEPIEFEIDDDELFGDHSEDENLSDQPDDLMDMEDDQLLAQLAEEVEEHARFTNKLRNRPEHTSHAAIDAELRLLRDQQRRFRRDADEVTESMAIECQALLRLFGIPFITAPMEAEAQCAELVRLGLVDGVITDDSDTFLFGGTRIYKNMFSTNKFVECYITADFERELSLDREALISLAQLLGSDYTEGLPGVGPVTAMEILSEFPGKDGLAHFKQWWDEVQTKGRPIAADAASAFRRKFRKAQGTKLFLPEGFPSAAVHAAYMRPEVDRSTEGFQWGQPDLEGLRRFLMGTVGWSQERTDEVLVPVIRDMNKRDREGTQANITKYFQGGVGVGTLDAFAPRQKVKTSKRMAKAVDRLRRAAGGGESLEEEEEEAARSVKRKRGKTRGRKTEEDGDYEAGDEENDGDYQADSAQRKAARRRP</sequence>
<dbReference type="PANTHER" id="PTHR16171">
    <property type="entry name" value="DNA REPAIR PROTEIN COMPLEMENTING XP-G CELLS-RELATED"/>
    <property type="match status" value="1"/>
</dbReference>
<evidence type="ECO:0000256" key="12">
    <source>
        <dbReference type="ARBA" id="ARBA00038112"/>
    </source>
</evidence>
<feature type="compositionally biased region" description="Basic residues" evidence="14">
    <location>
        <begin position="1158"/>
        <end position="1168"/>
    </location>
</feature>
<evidence type="ECO:0000256" key="1">
    <source>
        <dbReference type="ARBA" id="ARBA00001946"/>
    </source>
</evidence>
<dbReference type="FunFam" id="1.10.150.20:FF:000030">
    <property type="entry name" value="Flap endonuclease GEN-like 1"/>
    <property type="match status" value="1"/>
</dbReference>
<dbReference type="Gene3D" id="3.40.50.1010">
    <property type="entry name" value="5'-nuclease"/>
    <property type="match status" value="2"/>
</dbReference>
<dbReference type="SMART" id="SM00484">
    <property type="entry name" value="XPGI"/>
    <property type="match status" value="1"/>
</dbReference>
<evidence type="ECO:0000256" key="11">
    <source>
        <dbReference type="ARBA" id="ARBA00023242"/>
    </source>
</evidence>
<dbReference type="Pfam" id="PF00752">
    <property type="entry name" value="XPG_N"/>
    <property type="match status" value="1"/>
</dbReference>
<keyword evidence="10" id="KW-0234">DNA repair</keyword>
<keyword evidence="6" id="KW-0255">Endonuclease</keyword>
<dbReference type="SUPFAM" id="SSF47807">
    <property type="entry name" value="5' to 3' exonuclease, C-terminal subdomain"/>
    <property type="match status" value="1"/>
</dbReference>
<proteinExistence type="inferred from homology"/>
<evidence type="ECO:0000313" key="17">
    <source>
        <dbReference type="EMBL" id="KKA29164.1"/>
    </source>
</evidence>
<evidence type="ECO:0000256" key="3">
    <source>
        <dbReference type="ARBA" id="ARBA00005283"/>
    </source>
</evidence>
<feature type="compositionally biased region" description="Acidic residues" evidence="14">
    <location>
        <begin position="406"/>
        <end position="416"/>
    </location>
</feature>
<dbReference type="GO" id="GO:0003697">
    <property type="term" value="F:single-stranded DNA binding"/>
    <property type="evidence" value="ECO:0007669"/>
    <property type="project" value="InterPro"/>
</dbReference>
<comment type="cofactor">
    <cofactor evidence="1">
        <name>Mg(2+)</name>
        <dbReference type="ChEBI" id="CHEBI:18420"/>
    </cofactor>
</comment>
<feature type="region of interest" description="Disordered" evidence="14">
    <location>
        <begin position="1140"/>
        <end position="1202"/>
    </location>
</feature>
<dbReference type="PANTHER" id="PTHR16171:SF7">
    <property type="entry name" value="DNA REPAIR PROTEIN RAD2"/>
    <property type="match status" value="1"/>
</dbReference>
<dbReference type="SUPFAM" id="SSF88723">
    <property type="entry name" value="PIN domain-like"/>
    <property type="match status" value="1"/>
</dbReference>
<keyword evidence="5" id="KW-0479">Metal-binding</keyword>
<dbReference type="InterPro" id="IPR006084">
    <property type="entry name" value="XPG/Rad2"/>
</dbReference>
<gene>
    <name evidence="17" type="ORF">TD95_004031</name>
</gene>
<comment type="similarity">
    <text evidence="12">Belongs to the XPG/RAD2 endonuclease family. GEN subfamily.</text>
</comment>
<evidence type="ECO:0000256" key="9">
    <source>
        <dbReference type="ARBA" id="ARBA00022842"/>
    </source>
</evidence>
<keyword evidence="11" id="KW-0539">Nucleus</keyword>
<dbReference type="CDD" id="cd09868">
    <property type="entry name" value="PIN_XPG_RAD2"/>
    <property type="match status" value="2"/>
</dbReference>
<keyword evidence="4" id="KW-0540">Nuclease</keyword>
<evidence type="ECO:0000256" key="7">
    <source>
        <dbReference type="ARBA" id="ARBA00022763"/>
    </source>
</evidence>
<feature type="region of interest" description="Disordered" evidence="14">
    <location>
        <begin position="502"/>
        <end position="526"/>
    </location>
</feature>
<evidence type="ECO:0000256" key="4">
    <source>
        <dbReference type="ARBA" id="ARBA00022722"/>
    </source>
</evidence>
<dbReference type="InterPro" id="IPR019974">
    <property type="entry name" value="XPG_CS"/>
</dbReference>
<feature type="region of interest" description="Disordered" evidence="14">
    <location>
        <begin position="120"/>
        <end position="142"/>
    </location>
</feature>
<feature type="region of interest" description="Disordered" evidence="14">
    <location>
        <begin position="396"/>
        <end position="416"/>
    </location>
</feature>
<evidence type="ECO:0000256" key="14">
    <source>
        <dbReference type="SAM" id="MobiDB-lite"/>
    </source>
</evidence>
<comment type="function">
    <text evidence="13">Single-stranded DNA endonuclease involved in excision repair of DNA damaged with UV light, bulky adducts, or cross-linking agents. Essential for the incision step of excision-repair.</text>
</comment>
<dbReference type="PROSITE" id="PS00842">
    <property type="entry name" value="XPG_2"/>
    <property type="match status" value="1"/>
</dbReference>
<comment type="subcellular location">
    <subcellularLocation>
        <location evidence="2">Nucleus</location>
    </subcellularLocation>
</comment>
<keyword evidence="7" id="KW-0227">DNA damage</keyword>
<keyword evidence="18" id="KW-1185">Reference proteome</keyword>
<dbReference type="PRINTS" id="PR00066">
    <property type="entry name" value="XRODRMPGMNTG"/>
</dbReference>
<dbReference type="GO" id="GO:1901255">
    <property type="term" value="P:nucleotide-excision repair involved in interstrand cross-link repair"/>
    <property type="evidence" value="ECO:0007669"/>
    <property type="project" value="EnsemblFungi"/>
</dbReference>
<dbReference type="InterPro" id="IPR029060">
    <property type="entry name" value="PIN-like_dom_sf"/>
</dbReference>
<evidence type="ECO:0000256" key="10">
    <source>
        <dbReference type="ARBA" id="ARBA00023204"/>
    </source>
</evidence>
<comment type="similarity">
    <text evidence="3">Belongs to the XPG/RAD2 endonuclease family. XPG subfamily.</text>
</comment>
<dbReference type="SMART" id="SM00485">
    <property type="entry name" value="XPGN"/>
    <property type="match status" value="1"/>
</dbReference>
<evidence type="ECO:0000259" key="15">
    <source>
        <dbReference type="SMART" id="SM00484"/>
    </source>
</evidence>
<dbReference type="AlphaFoldDB" id="A0A0F4ZF11"/>
<dbReference type="CDD" id="cd09904">
    <property type="entry name" value="H3TH_XPG"/>
    <property type="match status" value="1"/>
</dbReference>
<evidence type="ECO:0000256" key="6">
    <source>
        <dbReference type="ARBA" id="ARBA00022759"/>
    </source>
</evidence>
<keyword evidence="9" id="KW-0460">Magnesium</keyword>
<accession>A0A0F4ZF11</accession>
<evidence type="ECO:0000259" key="16">
    <source>
        <dbReference type="SMART" id="SM00485"/>
    </source>
</evidence>
<dbReference type="InterPro" id="IPR008918">
    <property type="entry name" value="HhH2"/>
</dbReference>
<evidence type="ECO:0000256" key="13">
    <source>
        <dbReference type="ARBA" id="ARBA00053135"/>
    </source>
</evidence>
<dbReference type="SMART" id="SM00279">
    <property type="entry name" value="HhH2"/>
    <property type="match status" value="1"/>
</dbReference>
<dbReference type="EMBL" id="LAEV01000949">
    <property type="protein sequence ID" value="KKA29164.1"/>
    <property type="molecule type" value="Genomic_DNA"/>
</dbReference>
<evidence type="ECO:0000256" key="2">
    <source>
        <dbReference type="ARBA" id="ARBA00004123"/>
    </source>
</evidence>
<dbReference type="Gene3D" id="1.10.150.20">
    <property type="entry name" value="5' to 3' exonuclease, C-terminal subdomain"/>
    <property type="match status" value="1"/>
</dbReference>
<dbReference type="Pfam" id="PF00867">
    <property type="entry name" value="XPG_I"/>
    <property type="match status" value="1"/>
</dbReference>
<dbReference type="InterPro" id="IPR036279">
    <property type="entry name" value="5-3_exonuclease_C_sf"/>
</dbReference>
<organism evidence="17 18">
    <name type="scientific">Thielaviopsis punctulata</name>
    <dbReference type="NCBI Taxonomy" id="72032"/>
    <lineage>
        <taxon>Eukaryota</taxon>
        <taxon>Fungi</taxon>
        <taxon>Dikarya</taxon>
        <taxon>Ascomycota</taxon>
        <taxon>Pezizomycotina</taxon>
        <taxon>Sordariomycetes</taxon>
        <taxon>Hypocreomycetidae</taxon>
        <taxon>Microascales</taxon>
        <taxon>Ceratocystidaceae</taxon>
        <taxon>Thielaviopsis</taxon>
    </lineage>
</organism>
<evidence type="ECO:0000256" key="5">
    <source>
        <dbReference type="ARBA" id="ARBA00022723"/>
    </source>
</evidence>
<dbReference type="InterPro" id="IPR001044">
    <property type="entry name" value="XPG/Rad2_eukaryotes"/>
</dbReference>
<dbReference type="GO" id="GO:0005634">
    <property type="term" value="C:nucleus"/>
    <property type="evidence" value="ECO:0007669"/>
    <property type="project" value="UniProtKB-SubCell"/>
</dbReference>
<keyword evidence="8" id="KW-0378">Hydrolase</keyword>
<name>A0A0F4ZF11_9PEZI</name>
<dbReference type="OrthoDB" id="31113at2759"/>
<dbReference type="FunFam" id="3.40.50.1010:FF:000061">
    <property type="entry name" value="Single-stranded DNA endonuclease (Eurofung)"/>
    <property type="match status" value="1"/>
</dbReference>
<dbReference type="FunFam" id="3.40.50.1010:FF:000025">
    <property type="entry name" value="DNA repair protein RAD2"/>
    <property type="match status" value="1"/>
</dbReference>
<feature type="domain" description="XPG-I" evidence="15">
    <location>
        <begin position="881"/>
        <end position="950"/>
    </location>
</feature>